<reference evidence="2" key="1">
    <citation type="submission" date="2021-06" db="EMBL/GenBank/DDBJ databases">
        <authorList>
            <person name="Kallberg Y."/>
            <person name="Tangrot J."/>
            <person name="Rosling A."/>
        </authorList>
    </citation>
    <scope>NUCLEOTIDE SEQUENCE</scope>
    <source>
        <strain evidence="2">FL966</strain>
    </source>
</reference>
<dbReference type="OrthoDB" id="2403749at2759"/>
<proteinExistence type="predicted"/>
<dbReference type="EMBL" id="CAJVQA010000710">
    <property type="protein sequence ID" value="CAG8487315.1"/>
    <property type="molecule type" value="Genomic_DNA"/>
</dbReference>
<protein>
    <submittedName>
        <fullName evidence="2">23152_t:CDS:1</fullName>
    </submittedName>
</protein>
<dbReference type="SUPFAM" id="SSF53098">
    <property type="entry name" value="Ribonuclease H-like"/>
    <property type="match status" value="1"/>
</dbReference>
<dbReference type="InterPro" id="IPR001584">
    <property type="entry name" value="Integrase_cat-core"/>
</dbReference>
<dbReference type="InterPro" id="IPR036397">
    <property type="entry name" value="RNaseH_sf"/>
</dbReference>
<gene>
    <name evidence="2" type="ORF">CPELLU_LOCUS1806</name>
</gene>
<evidence type="ECO:0000313" key="2">
    <source>
        <dbReference type="EMBL" id="CAG8487315.1"/>
    </source>
</evidence>
<comment type="caution">
    <text evidence="2">The sequence shown here is derived from an EMBL/GenBank/DDBJ whole genome shotgun (WGS) entry which is preliminary data.</text>
</comment>
<dbReference type="Gene3D" id="3.30.420.10">
    <property type="entry name" value="Ribonuclease H-like superfamily/Ribonuclease H"/>
    <property type="match status" value="1"/>
</dbReference>
<sequence>MNQSSIIISTDEELALVCQLLFYQPTGYYSNTQLLHKDLKKESYCFLYKKVREWLHNQNKWQKYAPLPKNISRVSYDKISYPNCVHMCNLLFLTHDNYKDVVSRYKASIPLISNKSLEIAKSFKKIYNDFNNPFSYPTLLQCDGGTEFKKSVSQLMEAHYVTIRVIGAYSYWSLAFIERFNKTLAEMLYKIQYAVESINLNSRLIRAWVKYLSEVIDYLNNYLTCLIQVPDSSKWELALKEAIKLEKVESWPSTKYKHLVGKNKKNKLKKDDTVRYLLANAEWEEVSKNEPILYYLRNNDNGYPSRQGFVREELMYIDLEKVHYPPQSILEEKTHSRSINFVQFQHYSENPMFHR</sequence>
<dbReference type="GO" id="GO:0003676">
    <property type="term" value="F:nucleic acid binding"/>
    <property type="evidence" value="ECO:0007669"/>
    <property type="project" value="InterPro"/>
</dbReference>
<name>A0A9N8WHY9_9GLOM</name>
<evidence type="ECO:0000313" key="3">
    <source>
        <dbReference type="Proteomes" id="UP000789759"/>
    </source>
</evidence>
<feature type="domain" description="Integrase catalytic" evidence="1">
    <location>
        <begin position="64"/>
        <end position="242"/>
    </location>
</feature>
<dbReference type="InterPro" id="IPR012337">
    <property type="entry name" value="RNaseH-like_sf"/>
</dbReference>
<dbReference type="PROSITE" id="PS50994">
    <property type="entry name" value="INTEGRASE"/>
    <property type="match status" value="1"/>
</dbReference>
<evidence type="ECO:0000259" key="1">
    <source>
        <dbReference type="PROSITE" id="PS50994"/>
    </source>
</evidence>
<keyword evidence="3" id="KW-1185">Reference proteome</keyword>
<dbReference type="AlphaFoldDB" id="A0A9N8WHY9"/>
<accession>A0A9N8WHY9</accession>
<dbReference type="Proteomes" id="UP000789759">
    <property type="component" value="Unassembled WGS sequence"/>
</dbReference>
<organism evidence="2 3">
    <name type="scientific">Cetraspora pellucida</name>
    <dbReference type="NCBI Taxonomy" id="1433469"/>
    <lineage>
        <taxon>Eukaryota</taxon>
        <taxon>Fungi</taxon>
        <taxon>Fungi incertae sedis</taxon>
        <taxon>Mucoromycota</taxon>
        <taxon>Glomeromycotina</taxon>
        <taxon>Glomeromycetes</taxon>
        <taxon>Diversisporales</taxon>
        <taxon>Gigasporaceae</taxon>
        <taxon>Cetraspora</taxon>
    </lineage>
</organism>
<dbReference type="GO" id="GO:0005634">
    <property type="term" value="C:nucleus"/>
    <property type="evidence" value="ECO:0007669"/>
    <property type="project" value="UniProtKB-ARBA"/>
</dbReference>
<dbReference type="GO" id="GO:0015074">
    <property type="term" value="P:DNA integration"/>
    <property type="evidence" value="ECO:0007669"/>
    <property type="project" value="InterPro"/>
</dbReference>